<evidence type="ECO:0000313" key="3">
    <source>
        <dbReference type="EMBL" id="GAA3735082.1"/>
    </source>
</evidence>
<keyword evidence="2" id="KW-0472">Membrane</keyword>
<proteinExistence type="predicted"/>
<feature type="compositionally biased region" description="Low complexity" evidence="1">
    <location>
        <begin position="7"/>
        <end position="40"/>
    </location>
</feature>
<protein>
    <recommendedName>
        <fullName evidence="5">Integral membrane protein</fullName>
    </recommendedName>
</protein>
<keyword evidence="2" id="KW-1133">Transmembrane helix</keyword>
<keyword evidence="4" id="KW-1185">Reference proteome</keyword>
<reference evidence="4" key="1">
    <citation type="journal article" date="2019" name="Int. J. Syst. Evol. Microbiol.">
        <title>The Global Catalogue of Microorganisms (GCM) 10K type strain sequencing project: providing services to taxonomists for standard genome sequencing and annotation.</title>
        <authorList>
            <consortium name="The Broad Institute Genomics Platform"/>
            <consortium name="The Broad Institute Genome Sequencing Center for Infectious Disease"/>
            <person name="Wu L."/>
            <person name="Ma J."/>
        </authorList>
    </citation>
    <scope>NUCLEOTIDE SEQUENCE [LARGE SCALE GENOMIC DNA]</scope>
    <source>
        <strain evidence="4">JCM 30846</strain>
    </source>
</reference>
<comment type="caution">
    <text evidence="3">The sequence shown here is derived from an EMBL/GenBank/DDBJ whole genome shotgun (WGS) entry which is preliminary data.</text>
</comment>
<feature type="transmembrane region" description="Helical" evidence="2">
    <location>
        <begin position="184"/>
        <end position="201"/>
    </location>
</feature>
<keyword evidence="2" id="KW-0812">Transmembrane</keyword>
<name>A0ABP7FAT0_9ACTN</name>
<organism evidence="3 4">
    <name type="scientific">Streptomyces tremellae</name>
    <dbReference type="NCBI Taxonomy" id="1124239"/>
    <lineage>
        <taxon>Bacteria</taxon>
        <taxon>Bacillati</taxon>
        <taxon>Actinomycetota</taxon>
        <taxon>Actinomycetes</taxon>
        <taxon>Kitasatosporales</taxon>
        <taxon>Streptomycetaceae</taxon>
        <taxon>Streptomyces</taxon>
    </lineage>
</organism>
<evidence type="ECO:0000313" key="4">
    <source>
        <dbReference type="Proteomes" id="UP001499884"/>
    </source>
</evidence>
<evidence type="ECO:0000256" key="1">
    <source>
        <dbReference type="SAM" id="MobiDB-lite"/>
    </source>
</evidence>
<feature type="transmembrane region" description="Helical" evidence="2">
    <location>
        <begin position="213"/>
        <end position="232"/>
    </location>
</feature>
<evidence type="ECO:0008006" key="5">
    <source>
        <dbReference type="Google" id="ProtNLM"/>
    </source>
</evidence>
<dbReference type="EMBL" id="BAABEP010000023">
    <property type="protein sequence ID" value="GAA3735082.1"/>
    <property type="molecule type" value="Genomic_DNA"/>
</dbReference>
<feature type="compositionally biased region" description="Low complexity" evidence="1">
    <location>
        <begin position="162"/>
        <end position="171"/>
    </location>
</feature>
<sequence>MPPQHDPSGPDAAGTAAPAPGPAASRPAAGRRAPASAGARLSDEPGAAADPAAARHRSLATVDDRLYVGDQAVTLATPGGFATVRYAEAAEVLAHPDGGRVLTGPDGVRVAVEPTLYAMLTPERIAALDAVLAAVAPRAAVRTAPRAPEAVPRPPAGEDPRTSALSSRTRAPAPPRTRSRGRTVGLYLACLAVAGAALAAVRTTFDQLGAAHPHYTVAAMFWVLTAGLVVVARDLRNPPKDRTHVPRWWEMGDHFRR</sequence>
<accession>A0ABP7FAT0</accession>
<evidence type="ECO:0000256" key="2">
    <source>
        <dbReference type="SAM" id="Phobius"/>
    </source>
</evidence>
<gene>
    <name evidence="3" type="ORF">GCM10023082_35310</name>
</gene>
<feature type="region of interest" description="Disordered" evidence="1">
    <location>
        <begin position="143"/>
        <end position="179"/>
    </location>
</feature>
<dbReference type="Proteomes" id="UP001499884">
    <property type="component" value="Unassembled WGS sequence"/>
</dbReference>
<feature type="region of interest" description="Disordered" evidence="1">
    <location>
        <begin position="1"/>
        <end position="55"/>
    </location>
</feature>
<dbReference type="RefSeq" id="WP_345647947.1">
    <property type="nucleotide sequence ID" value="NZ_BAABEP010000023.1"/>
</dbReference>